<keyword evidence="3" id="KW-1185">Reference proteome</keyword>
<reference evidence="2 3" key="1">
    <citation type="submission" date="2024-01" db="EMBL/GenBank/DDBJ databases">
        <authorList>
            <person name="Allen C."/>
            <person name="Tagirdzhanova G."/>
        </authorList>
    </citation>
    <scope>NUCLEOTIDE SEQUENCE [LARGE SCALE GENOMIC DNA]</scope>
</reference>
<feature type="region of interest" description="Disordered" evidence="1">
    <location>
        <begin position="1"/>
        <end position="40"/>
    </location>
</feature>
<gene>
    <name evidence="2" type="ORF">SBRCBS47491_002149</name>
</gene>
<dbReference type="Proteomes" id="UP001642406">
    <property type="component" value="Unassembled WGS sequence"/>
</dbReference>
<comment type="caution">
    <text evidence="2">The sequence shown here is derived from an EMBL/GenBank/DDBJ whole genome shotgun (WGS) entry which is preliminary data.</text>
</comment>
<evidence type="ECO:0000313" key="3">
    <source>
        <dbReference type="Proteomes" id="UP001642406"/>
    </source>
</evidence>
<name>A0ABP0B4P9_9PEZI</name>
<proteinExistence type="predicted"/>
<sequence>MSDTSDYTIVDDSSSSSSNLSSGQAQVQVQDSVPIPVPSPRSPGSYKIMGHAANEIGEMLQLIRNSIIALYEALVDHFLDDGWPQEEAKCLAASNVDHLVDVLKFLGKTVALLPEEGHVETAELLVYILDEASSMLVADGEGESFKKLSAQCEVLTHKCLAQAQLRASHSRHPAQAEVLRRPVVNTAIHLALASLSFENRDAARSVANVHHALLPTYVRSLTSIYGFASGASSGYVEYAKSVVAELDRGNDGAESKTSWYTWYRMLGGWQVRAWCSSFWR</sequence>
<protein>
    <submittedName>
        <fullName evidence="2">Uncharacterized protein</fullName>
    </submittedName>
</protein>
<feature type="compositionally biased region" description="Low complexity" evidence="1">
    <location>
        <begin position="1"/>
        <end position="22"/>
    </location>
</feature>
<evidence type="ECO:0000256" key="1">
    <source>
        <dbReference type="SAM" id="MobiDB-lite"/>
    </source>
</evidence>
<accession>A0ABP0B4P9</accession>
<evidence type="ECO:0000313" key="2">
    <source>
        <dbReference type="EMBL" id="CAK7214457.1"/>
    </source>
</evidence>
<dbReference type="EMBL" id="CAWUHC010000012">
    <property type="protein sequence ID" value="CAK7214457.1"/>
    <property type="molecule type" value="Genomic_DNA"/>
</dbReference>
<organism evidence="2 3">
    <name type="scientific">Sporothrix bragantina</name>
    <dbReference type="NCBI Taxonomy" id="671064"/>
    <lineage>
        <taxon>Eukaryota</taxon>
        <taxon>Fungi</taxon>
        <taxon>Dikarya</taxon>
        <taxon>Ascomycota</taxon>
        <taxon>Pezizomycotina</taxon>
        <taxon>Sordariomycetes</taxon>
        <taxon>Sordariomycetidae</taxon>
        <taxon>Ophiostomatales</taxon>
        <taxon>Ophiostomataceae</taxon>
        <taxon>Sporothrix</taxon>
    </lineage>
</organism>